<name>A0A1L3J9U0_9SPHN</name>
<organism evidence="2 3">
    <name type="scientific">Sphingorhabdus lutea</name>
    <dbReference type="NCBI Taxonomy" id="1913578"/>
    <lineage>
        <taxon>Bacteria</taxon>
        <taxon>Pseudomonadati</taxon>
        <taxon>Pseudomonadota</taxon>
        <taxon>Alphaproteobacteria</taxon>
        <taxon>Sphingomonadales</taxon>
        <taxon>Sphingomonadaceae</taxon>
        <taxon>Sphingorhabdus</taxon>
    </lineage>
</organism>
<dbReference type="InterPro" id="IPR027417">
    <property type="entry name" value="P-loop_NTPase"/>
</dbReference>
<dbReference type="PANTHER" id="PTHR30121">
    <property type="entry name" value="UNCHARACTERIZED PROTEIN YJGR-RELATED"/>
    <property type="match status" value="1"/>
</dbReference>
<dbReference type="EMBL" id="CP018154">
    <property type="protein sequence ID" value="APG61889.1"/>
    <property type="molecule type" value="Genomic_DNA"/>
</dbReference>
<sequence>MDENNGLFIGLAPLGKDGGEKQFLNLKRANRHGLIAGATGTGKTVTLQGLAESFSAVGVPVFMADVKGDLAGMAMAGSPTGKLHIPFTNRAKEIGYDDYSYADNPVVFWDLFGEQGHPIRTTVSEMGPLLLARLLDLNETQEGVLNIAFRAADEEGMLLLNLADLQAMLVWCSENASTLSTKYGNVTKASVGAIQRQLLTLDTQGGAKFFGEPALEIDDFISIDEKGRGTINILAADKLMASPKLYSTFLLWMLSELFESLPEMGDPEKPKLVFFFDEAHLLFDDAPKALLNKVEQVVRLIRSKGVGVYFITQNPIDIPEDVAGQLGNRIQHALRAFTPRDQKAIKAAADTFRINPDLDVAQAITELKVGEALVSTLMADGAPSIVQRTLIKPPRARVGVLDKKERAIIQSISPYGDKYDNEVDRESAAEILAQKSADAAAVAEQVAEQGVEEVRKQPRVTQSIWEKAGKAAMGAAAASAGTMIARKMTGKKSSASPTKSAASAVAGTIGTEIGKSIGFPGLGRFVRGIMGGLMR</sequence>
<dbReference type="KEGG" id="sphl:LPB140_02555"/>
<feature type="domain" description="Helicase HerA-like C-terminal" evidence="1">
    <location>
        <begin position="19"/>
        <end position="517"/>
    </location>
</feature>
<accession>A0A1L3J9U0</accession>
<dbReference type="Gene3D" id="3.40.50.300">
    <property type="entry name" value="P-loop containing nucleotide triphosphate hydrolases"/>
    <property type="match status" value="2"/>
</dbReference>
<dbReference type="RefSeq" id="WP_072558536.1">
    <property type="nucleotide sequence ID" value="NZ_CP018154.1"/>
</dbReference>
<reference evidence="2 3" key="1">
    <citation type="submission" date="2016-11" db="EMBL/GenBank/DDBJ databases">
        <title>Sphingorhabdus sp. LPB0140, isolated from marine environment.</title>
        <authorList>
            <person name="Kim E."/>
            <person name="Yi H."/>
        </authorList>
    </citation>
    <scope>NUCLEOTIDE SEQUENCE [LARGE SCALE GENOMIC DNA]</scope>
    <source>
        <strain evidence="2 3">LPB0140</strain>
    </source>
</reference>
<keyword evidence="2" id="KW-0547">Nucleotide-binding</keyword>
<dbReference type="AlphaFoldDB" id="A0A1L3J9U0"/>
<protein>
    <submittedName>
        <fullName evidence="2">ATP-binding protein</fullName>
    </submittedName>
</protein>
<evidence type="ECO:0000313" key="3">
    <source>
        <dbReference type="Proteomes" id="UP000242561"/>
    </source>
</evidence>
<evidence type="ECO:0000259" key="1">
    <source>
        <dbReference type="Pfam" id="PF05872"/>
    </source>
</evidence>
<dbReference type="CDD" id="cd01127">
    <property type="entry name" value="TrwB_TraG_TraD_VirD4"/>
    <property type="match status" value="1"/>
</dbReference>
<dbReference type="InterPro" id="IPR051162">
    <property type="entry name" value="T4SS_component"/>
</dbReference>
<dbReference type="Proteomes" id="UP000242561">
    <property type="component" value="Chromosome"/>
</dbReference>
<proteinExistence type="predicted"/>
<dbReference type="InterPro" id="IPR033186">
    <property type="entry name" value="HerA_C"/>
</dbReference>
<evidence type="ECO:0000313" key="2">
    <source>
        <dbReference type="EMBL" id="APG61889.1"/>
    </source>
</evidence>
<keyword evidence="2" id="KW-0067">ATP-binding</keyword>
<dbReference type="PANTHER" id="PTHR30121:SF6">
    <property type="entry name" value="SLR6007 PROTEIN"/>
    <property type="match status" value="1"/>
</dbReference>
<dbReference type="SUPFAM" id="SSF52540">
    <property type="entry name" value="P-loop containing nucleoside triphosphate hydrolases"/>
    <property type="match status" value="1"/>
</dbReference>
<dbReference type="OrthoDB" id="9758751at2"/>
<gene>
    <name evidence="2" type="ORF">LPB140_02555</name>
</gene>
<dbReference type="Pfam" id="PF05872">
    <property type="entry name" value="HerA_C"/>
    <property type="match status" value="1"/>
</dbReference>
<keyword evidence="3" id="KW-1185">Reference proteome</keyword>
<dbReference type="GO" id="GO:0005524">
    <property type="term" value="F:ATP binding"/>
    <property type="evidence" value="ECO:0007669"/>
    <property type="project" value="UniProtKB-KW"/>
</dbReference>